<dbReference type="EMBL" id="CACVKT020007191">
    <property type="protein sequence ID" value="CAC5406251.1"/>
    <property type="molecule type" value="Genomic_DNA"/>
</dbReference>
<dbReference type="Proteomes" id="UP000507470">
    <property type="component" value="Unassembled WGS sequence"/>
</dbReference>
<reference evidence="1 2" key="1">
    <citation type="submission" date="2020-06" db="EMBL/GenBank/DDBJ databases">
        <authorList>
            <person name="Li R."/>
            <person name="Bekaert M."/>
        </authorList>
    </citation>
    <scope>NUCLEOTIDE SEQUENCE [LARGE SCALE GENOMIC DNA]</scope>
    <source>
        <strain evidence="2">wild</strain>
    </source>
</reference>
<accession>A0A6J8DF46</accession>
<organism evidence="1 2">
    <name type="scientific">Mytilus coruscus</name>
    <name type="common">Sea mussel</name>
    <dbReference type="NCBI Taxonomy" id="42192"/>
    <lineage>
        <taxon>Eukaryota</taxon>
        <taxon>Metazoa</taxon>
        <taxon>Spiralia</taxon>
        <taxon>Lophotrochozoa</taxon>
        <taxon>Mollusca</taxon>
        <taxon>Bivalvia</taxon>
        <taxon>Autobranchia</taxon>
        <taxon>Pteriomorphia</taxon>
        <taxon>Mytilida</taxon>
        <taxon>Mytiloidea</taxon>
        <taxon>Mytilidae</taxon>
        <taxon>Mytilinae</taxon>
        <taxon>Mytilus</taxon>
    </lineage>
</organism>
<gene>
    <name evidence="1" type="ORF">MCOR_39845</name>
</gene>
<evidence type="ECO:0000313" key="1">
    <source>
        <dbReference type="EMBL" id="CAC5406251.1"/>
    </source>
</evidence>
<evidence type="ECO:0000313" key="2">
    <source>
        <dbReference type="Proteomes" id="UP000507470"/>
    </source>
</evidence>
<name>A0A6J8DF46_MYTCO</name>
<proteinExistence type="predicted"/>
<sequence length="214" mass="24771">MQEIMKQSPITPDVLYGILQNNEQFQKMIPKTDQDAYGLKSLPTDGYTKLNITLIFNIVRYYSTCNLFIPIPKQGWDSDPKQEDVGIGDDTQRMRKMRNKIITAPSKTLSEGEFEEFSTRMLAIGARVDEYFKCKSCVTSFQKRIHDFLLDPIDKEMEEKTMEKIFCLEDLSLQQKSKSFLDSSFTAEIEISFRLVIIAEIKIISRPVILNSRN</sequence>
<dbReference type="AlphaFoldDB" id="A0A6J8DF46"/>
<keyword evidence="2" id="KW-1185">Reference proteome</keyword>
<dbReference type="OrthoDB" id="10421183at2759"/>
<protein>
    <submittedName>
        <fullName evidence="1">Uncharacterized protein</fullName>
    </submittedName>
</protein>